<gene>
    <name evidence="2" type="ORF">CUN48_15115</name>
</gene>
<dbReference type="PANTHER" id="PTHR43249">
    <property type="entry name" value="UDP-N-ACETYL-2-AMINO-2-DEOXY-D-GLUCURONATE OXIDASE"/>
    <property type="match status" value="1"/>
</dbReference>
<accession>A0A2M8Q8Q0</accession>
<dbReference type="InterPro" id="IPR055170">
    <property type="entry name" value="GFO_IDH_MocA-like_dom"/>
</dbReference>
<organism evidence="2 3">
    <name type="scientific">Candidatus Thermofonsia Clade 3 bacterium</name>
    <dbReference type="NCBI Taxonomy" id="2364212"/>
    <lineage>
        <taxon>Bacteria</taxon>
        <taxon>Bacillati</taxon>
        <taxon>Chloroflexota</taxon>
        <taxon>Candidatus Thermofontia</taxon>
        <taxon>Candidatus Thermofonsia Clade 3</taxon>
    </lineage>
</organism>
<dbReference type="PANTHER" id="PTHR43249:SF1">
    <property type="entry name" value="D-GLUCOSIDE 3-DEHYDROGENASE"/>
    <property type="match status" value="1"/>
</dbReference>
<dbReference type="AlphaFoldDB" id="A0A2M8Q8Q0"/>
<evidence type="ECO:0000313" key="3">
    <source>
        <dbReference type="Proteomes" id="UP000230790"/>
    </source>
</evidence>
<dbReference type="SUPFAM" id="SSF55347">
    <property type="entry name" value="Glyceraldehyde-3-phosphate dehydrogenase-like, C-terminal domain"/>
    <property type="match status" value="1"/>
</dbReference>
<protein>
    <submittedName>
        <fullName evidence="2">Gfo/Idh/MocA family oxidoreductase</fullName>
    </submittedName>
</protein>
<dbReference type="Pfam" id="PF22725">
    <property type="entry name" value="GFO_IDH_MocA_C3"/>
    <property type="match status" value="1"/>
</dbReference>
<reference evidence="2 3" key="1">
    <citation type="submission" date="2017-11" db="EMBL/GenBank/DDBJ databases">
        <title>Evolution of Phototrophy in the Chloroflexi Phylum Driven by Horizontal Gene Transfer.</title>
        <authorList>
            <person name="Ward L.M."/>
            <person name="Hemp J."/>
            <person name="Shih P.M."/>
            <person name="Mcglynn S.E."/>
            <person name="Fischer W."/>
        </authorList>
    </citation>
    <scope>NUCLEOTIDE SEQUENCE [LARGE SCALE GENOMIC DNA]</scope>
    <source>
        <strain evidence="2">JP3_7</strain>
    </source>
</reference>
<proteinExistence type="predicted"/>
<dbReference type="InterPro" id="IPR052515">
    <property type="entry name" value="Gfo/Idh/MocA_Oxidoreductase"/>
</dbReference>
<comment type="caution">
    <text evidence="2">The sequence shown here is derived from an EMBL/GenBank/DDBJ whole genome shotgun (WGS) entry which is preliminary data.</text>
</comment>
<evidence type="ECO:0000313" key="2">
    <source>
        <dbReference type="EMBL" id="PJF46179.1"/>
    </source>
</evidence>
<sequence length="229" mass="24018">TDPEFRAARDAIAAGALGRMVLGAITIPYLRTQAYYDSADWRGTWALDGGGALMNQGIHLLDLLLWLMDDDVVEVQAYTTTLARAIEVEDCVSAALRFAGGALGSIAATTAVAPGFPHRVEVYGTHGGLQIEGEAIVRWETADESTVSAPRIATGGAGRQEAGAGALPTGISALGHTRILHDFVAAIRDRRAPLVTGEEARRALSVALAVYESARTGRAARPKMGGRPA</sequence>
<feature type="non-terminal residue" evidence="2">
    <location>
        <position position="1"/>
    </location>
</feature>
<feature type="domain" description="GFO/IDH/MocA-like oxidoreductase" evidence="1">
    <location>
        <begin position="5"/>
        <end position="129"/>
    </location>
</feature>
<name>A0A2M8Q8Q0_9CHLR</name>
<dbReference type="EMBL" id="PGTN01000400">
    <property type="protein sequence ID" value="PJF46179.1"/>
    <property type="molecule type" value="Genomic_DNA"/>
</dbReference>
<dbReference type="Gene3D" id="3.30.360.10">
    <property type="entry name" value="Dihydrodipicolinate Reductase, domain 2"/>
    <property type="match status" value="1"/>
</dbReference>
<evidence type="ECO:0000259" key="1">
    <source>
        <dbReference type="Pfam" id="PF22725"/>
    </source>
</evidence>
<dbReference type="Proteomes" id="UP000230790">
    <property type="component" value="Unassembled WGS sequence"/>
</dbReference>